<feature type="region of interest" description="Disordered" evidence="1">
    <location>
        <begin position="23"/>
        <end position="63"/>
    </location>
</feature>
<reference evidence="2 3" key="2">
    <citation type="journal article" date="2013" name="Genome Announc.">
        <title>Draft Genome Sequence of Methylobacterium mesophilicum Strain SR1.6/6, Isolated from Citrus sinensis.</title>
        <authorList>
            <person name="Marinho Almeida D."/>
            <person name="Dini-Andreote F."/>
            <person name="Camargo Neves A.A."/>
            <person name="Juca Ramos R.T."/>
            <person name="Andreote F.D."/>
            <person name="Carneiro A.R."/>
            <person name="Oliveira de Souza Lima A."/>
            <person name="Caracciolo Gomes de Sa P.H."/>
            <person name="Ribeiro Barbosa M.S."/>
            <person name="Araujo W.L."/>
            <person name="Silva A."/>
        </authorList>
    </citation>
    <scope>NUCLEOTIDE SEQUENCE [LARGE SCALE GENOMIC DNA]</scope>
    <source>
        <strain evidence="2 3">SR1.6/6</strain>
    </source>
</reference>
<protein>
    <submittedName>
        <fullName evidence="2">Uncharacterized protein</fullName>
    </submittedName>
</protein>
<organism evidence="2 3">
    <name type="scientific">Methylobacterium mesophilicum SR1.6/6</name>
    <dbReference type="NCBI Taxonomy" id="908290"/>
    <lineage>
        <taxon>Bacteria</taxon>
        <taxon>Pseudomonadati</taxon>
        <taxon>Pseudomonadota</taxon>
        <taxon>Alphaproteobacteria</taxon>
        <taxon>Hyphomicrobiales</taxon>
        <taxon>Methylobacteriaceae</taxon>
        <taxon>Methylobacterium</taxon>
    </lineage>
</organism>
<evidence type="ECO:0000313" key="3">
    <source>
        <dbReference type="Proteomes" id="UP000012488"/>
    </source>
</evidence>
<gene>
    <name evidence="2" type="ORF">MMSR116_31395</name>
</gene>
<accession>A0A6B9G0Q1</accession>
<name>A0A6B9G0Q1_9HYPH</name>
<dbReference type="AlphaFoldDB" id="A0A6B9G0Q1"/>
<dbReference type="KEGG" id="mmes:MMSR116_31395"/>
<dbReference type="EMBL" id="CP043538">
    <property type="protein sequence ID" value="QGY05898.1"/>
    <property type="molecule type" value="Genomic_DNA"/>
</dbReference>
<feature type="compositionally biased region" description="Basic and acidic residues" evidence="1">
    <location>
        <begin position="54"/>
        <end position="63"/>
    </location>
</feature>
<dbReference type="RefSeq" id="WP_158169292.1">
    <property type="nucleotide sequence ID" value="NZ_CP043538.1"/>
</dbReference>
<sequence length="63" mass="6759">MAGIPLVTVLWCARVVGRHPTRRIRPGATRGSQPAVLRATPDAVGMNPTVAKPGRSEESRSRL</sequence>
<dbReference type="Proteomes" id="UP000012488">
    <property type="component" value="Chromosome"/>
</dbReference>
<evidence type="ECO:0000313" key="2">
    <source>
        <dbReference type="EMBL" id="QGY05898.1"/>
    </source>
</evidence>
<proteinExistence type="predicted"/>
<reference evidence="2 3" key="1">
    <citation type="journal article" date="2012" name="Genet. Mol. Biol.">
        <title>Analysis of 16S rRNA and mxaF genes revealing insights into Methylobacterium niche-specific plant association.</title>
        <authorList>
            <person name="Dourado M.N."/>
            <person name="Andreote F.D."/>
            <person name="Dini-Andreote F."/>
            <person name="Conti R."/>
            <person name="Araujo J.M."/>
            <person name="Araujo W.L."/>
        </authorList>
    </citation>
    <scope>NUCLEOTIDE SEQUENCE [LARGE SCALE GENOMIC DNA]</scope>
    <source>
        <strain evidence="2 3">SR1.6/6</strain>
    </source>
</reference>
<evidence type="ECO:0000256" key="1">
    <source>
        <dbReference type="SAM" id="MobiDB-lite"/>
    </source>
</evidence>